<dbReference type="AlphaFoldDB" id="A0A834I4Y7"/>
<keyword evidence="2" id="KW-1185">Reference proteome</keyword>
<reference evidence="1" key="1">
    <citation type="submission" date="2020-08" db="EMBL/GenBank/DDBJ databases">
        <title>Genome sequencing and assembly of the red palm weevil Rhynchophorus ferrugineus.</title>
        <authorList>
            <person name="Dias G.B."/>
            <person name="Bergman C.M."/>
            <person name="Manee M."/>
        </authorList>
    </citation>
    <scope>NUCLEOTIDE SEQUENCE</scope>
    <source>
        <strain evidence="1">AA-2017</strain>
        <tissue evidence="1">Whole larva</tissue>
    </source>
</reference>
<name>A0A834I4Y7_RHYFE</name>
<gene>
    <name evidence="1" type="ORF">GWI33_015658</name>
</gene>
<organism evidence="1 2">
    <name type="scientific">Rhynchophorus ferrugineus</name>
    <name type="common">Red palm weevil</name>
    <name type="synonym">Curculio ferrugineus</name>
    <dbReference type="NCBI Taxonomy" id="354439"/>
    <lineage>
        <taxon>Eukaryota</taxon>
        <taxon>Metazoa</taxon>
        <taxon>Ecdysozoa</taxon>
        <taxon>Arthropoda</taxon>
        <taxon>Hexapoda</taxon>
        <taxon>Insecta</taxon>
        <taxon>Pterygota</taxon>
        <taxon>Neoptera</taxon>
        <taxon>Endopterygota</taxon>
        <taxon>Coleoptera</taxon>
        <taxon>Polyphaga</taxon>
        <taxon>Cucujiformia</taxon>
        <taxon>Curculionidae</taxon>
        <taxon>Dryophthorinae</taxon>
        <taxon>Rhynchophorus</taxon>
    </lineage>
</organism>
<dbReference type="EMBL" id="JAACXV010013957">
    <property type="protein sequence ID" value="KAF7271465.1"/>
    <property type="molecule type" value="Genomic_DNA"/>
</dbReference>
<comment type="caution">
    <text evidence="1">The sequence shown here is derived from an EMBL/GenBank/DDBJ whole genome shotgun (WGS) entry which is preliminary data.</text>
</comment>
<protein>
    <submittedName>
        <fullName evidence="1">Uncharacterized protein</fullName>
    </submittedName>
</protein>
<evidence type="ECO:0000313" key="1">
    <source>
        <dbReference type="EMBL" id="KAF7271465.1"/>
    </source>
</evidence>
<evidence type="ECO:0000313" key="2">
    <source>
        <dbReference type="Proteomes" id="UP000625711"/>
    </source>
</evidence>
<accession>A0A834I4Y7</accession>
<sequence length="88" mass="9814">MNFVKPYMSSDEKQEKLSVVASSSKGVVLKRVFSRKSYKPDHCPAVDNTLSNLCSNPPKAMTFKGQSVSATKYAKENLVPAWNRISFL</sequence>
<proteinExistence type="predicted"/>
<dbReference type="Proteomes" id="UP000625711">
    <property type="component" value="Unassembled WGS sequence"/>
</dbReference>